<proteinExistence type="predicted"/>
<feature type="region of interest" description="Disordered" evidence="1">
    <location>
        <begin position="13"/>
        <end position="51"/>
    </location>
</feature>
<name>A0A2U9AZN3_SCOMX</name>
<keyword evidence="3" id="KW-1185">Reference proteome</keyword>
<gene>
    <name evidence="2" type="ORF">SMAX5B_005038</name>
</gene>
<evidence type="ECO:0000313" key="3">
    <source>
        <dbReference type="Proteomes" id="UP000246464"/>
    </source>
</evidence>
<protein>
    <submittedName>
        <fullName evidence="2">Uncharacterized protein</fullName>
    </submittedName>
</protein>
<evidence type="ECO:0000313" key="2">
    <source>
        <dbReference type="EMBL" id="AWO97035.1"/>
    </source>
</evidence>
<dbReference type="EMBL" id="CP026243">
    <property type="protein sequence ID" value="AWO97035.1"/>
    <property type="molecule type" value="Genomic_DNA"/>
</dbReference>
<dbReference type="AlphaFoldDB" id="A0A2U9AZN3"/>
<reference evidence="2 3" key="1">
    <citation type="submission" date="2017-12" db="EMBL/GenBank/DDBJ databases">
        <title>Integrating genomic resources of turbot (Scophthalmus maximus) in depth evaluation of genetic and physical mapping variation across individuals.</title>
        <authorList>
            <person name="Martinez P."/>
        </authorList>
    </citation>
    <scope>NUCLEOTIDE SEQUENCE [LARGE SCALE GENOMIC DNA]</scope>
</reference>
<accession>A0A2U9AZN3</accession>
<evidence type="ECO:0000256" key="1">
    <source>
        <dbReference type="SAM" id="MobiDB-lite"/>
    </source>
</evidence>
<organism evidence="2 3">
    <name type="scientific">Scophthalmus maximus</name>
    <name type="common">Turbot</name>
    <name type="synonym">Psetta maxima</name>
    <dbReference type="NCBI Taxonomy" id="52904"/>
    <lineage>
        <taxon>Eukaryota</taxon>
        <taxon>Metazoa</taxon>
        <taxon>Chordata</taxon>
        <taxon>Craniata</taxon>
        <taxon>Vertebrata</taxon>
        <taxon>Euteleostomi</taxon>
        <taxon>Actinopterygii</taxon>
        <taxon>Neopterygii</taxon>
        <taxon>Teleostei</taxon>
        <taxon>Neoteleostei</taxon>
        <taxon>Acanthomorphata</taxon>
        <taxon>Carangaria</taxon>
        <taxon>Pleuronectiformes</taxon>
        <taxon>Pleuronectoidei</taxon>
        <taxon>Scophthalmidae</taxon>
        <taxon>Scophthalmus</taxon>
    </lineage>
</organism>
<dbReference type="Proteomes" id="UP000246464">
    <property type="component" value="Chromosome 1"/>
</dbReference>
<sequence>MWDTEWFHMEGHTSAASGTCGARRQTGPRQDTRARSLPTTVHKSSCRLQDV</sequence>
<feature type="compositionally biased region" description="Polar residues" evidence="1">
    <location>
        <begin position="37"/>
        <end position="51"/>
    </location>
</feature>